<reference evidence="2 3" key="1">
    <citation type="submission" date="2014-04" db="EMBL/GenBank/DDBJ databases">
        <authorList>
            <consortium name="DOE Joint Genome Institute"/>
            <person name="Kuo A."/>
            <person name="Ruytinx J."/>
            <person name="Rineau F."/>
            <person name="Colpaert J."/>
            <person name="Kohler A."/>
            <person name="Nagy L.G."/>
            <person name="Floudas D."/>
            <person name="Copeland A."/>
            <person name="Barry K.W."/>
            <person name="Cichocki N."/>
            <person name="Veneault-Fourrey C."/>
            <person name="LaButti K."/>
            <person name="Lindquist E.A."/>
            <person name="Lipzen A."/>
            <person name="Lundell T."/>
            <person name="Morin E."/>
            <person name="Murat C."/>
            <person name="Sun H."/>
            <person name="Tunlid A."/>
            <person name="Henrissat B."/>
            <person name="Grigoriev I.V."/>
            <person name="Hibbett D.S."/>
            <person name="Martin F."/>
            <person name="Nordberg H.P."/>
            <person name="Cantor M.N."/>
            <person name="Hua S.X."/>
        </authorList>
    </citation>
    <scope>NUCLEOTIDE SEQUENCE [LARGE SCALE GENOMIC DNA]</scope>
    <source>
        <strain evidence="2 3">UH-Slu-Lm8-n1</strain>
    </source>
</reference>
<protein>
    <recommendedName>
        <fullName evidence="4">Secreted protein</fullName>
    </recommendedName>
</protein>
<dbReference type="EMBL" id="KN836140">
    <property type="protein sequence ID" value="KIK32708.1"/>
    <property type="molecule type" value="Genomic_DNA"/>
</dbReference>
<gene>
    <name evidence="2" type="ORF">CY34DRAFT_814110</name>
</gene>
<dbReference type="AlphaFoldDB" id="A0A0D0ALA5"/>
<keyword evidence="1" id="KW-0732">Signal</keyword>
<evidence type="ECO:0000313" key="2">
    <source>
        <dbReference type="EMBL" id="KIK32708.1"/>
    </source>
</evidence>
<keyword evidence="3" id="KW-1185">Reference proteome</keyword>
<reference evidence="3" key="2">
    <citation type="submission" date="2015-01" db="EMBL/GenBank/DDBJ databases">
        <title>Evolutionary Origins and Diversification of the Mycorrhizal Mutualists.</title>
        <authorList>
            <consortium name="DOE Joint Genome Institute"/>
            <consortium name="Mycorrhizal Genomics Consortium"/>
            <person name="Kohler A."/>
            <person name="Kuo A."/>
            <person name="Nagy L.G."/>
            <person name="Floudas D."/>
            <person name="Copeland A."/>
            <person name="Barry K.W."/>
            <person name="Cichocki N."/>
            <person name="Veneault-Fourrey C."/>
            <person name="LaButti K."/>
            <person name="Lindquist E.A."/>
            <person name="Lipzen A."/>
            <person name="Lundell T."/>
            <person name="Morin E."/>
            <person name="Murat C."/>
            <person name="Riley R."/>
            <person name="Ohm R."/>
            <person name="Sun H."/>
            <person name="Tunlid A."/>
            <person name="Henrissat B."/>
            <person name="Grigoriev I.V."/>
            <person name="Hibbett D.S."/>
            <person name="Martin F."/>
        </authorList>
    </citation>
    <scope>NUCLEOTIDE SEQUENCE [LARGE SCALE GENOMIC DNA]</scope>
    <source>
        <strain evidence="3">UH-Slu-Lm8-n1</strain>
    </source>
</reference>
<dbReference type="Proteomes" id="UP000054485">
    <property type="component" value="Unassembled WGS sequence"/>
</dbReference>
<evidence type="ECO:0008006" key="4">
    <source>
        <dbReference type="Google" id="ProtNLM"/>
    </source>
</evidence>
<dbReference type="InParanoid" id="A0A0D0ALA5"/>
<feature type="signal peptide" evidence="1">
    <location>
        <begin position="1"/>
        <end position="25"/>
    </location>
</feature>
<organism evidence="2 3">
    <name type="scientific">Suillus luteus UH-Slu-Lm8-n1</name>
    <dbReference type="NCBI Taxonomy" id="930992"/>
    <lineage>
        <taxon>Eukaryota</taxon>
        <taxon>Fungi</taxon>
        <taxon>Dikarya</taxon>
        <taxon>Basidiomycota</taxon>
        <taxon>Agaricomycotina</taxon>
        <taxon>Agaricomycetes</taxon>
        <taxon>Agaricomycetidae</taxon>
        <taxon>Boletales</taxon>
        <taxon>Suillineae</taxon>
        <taxon>Suillaceae</taxon>
        <taxon>Suillus</taxon>
    </lineage>
</organism>
<dbReference type="HOGENOM" id="CLU_2575422_0_0_1"/>
<feature type="chain" id="PRO_5002207237" description="Secreted protein" evidence="1">
    <location>
        <begin position="26"/>
        <end position="81"/>
    </location>
</feature>
<name>A0A0D0ALA5_9AGAM</name>
<proteinExistence type="predicted"/>
<evidence type="ECO:0000256" key="1">
    <source>
        <dbReference type="SAM" id="SignalP"/>
    </source>
</evidence>
<evidence type="ECO:0000313" key="3">
    <source>
        <dbReference type="Proteomes" id="UP000054485"/>
    </source>
</evidence>
<accession>A0A0D0ALA5</accession>
<sequence>MAMATRFAAHLICTTYLLHVSAVQCTTHYQMPDSVVEPGTVQNHNPTSGMTLETLPTNLVYRIQLQVPLRHFARWSPLQKY</sequence>